<dbReference type="OrthoDB" id="2586582at2759"/>
<dbReference type="AlphaFoldDB" id="A0A317UVW3"/>
<evidence type="ECO:0000313" key="3">
    <source>
        <dbReference type="EMBL" id="PWY65549.1"/>
    </source>
</evidence>
<reference evidence="3" key="1">
    <citation type="submission" date="2016-12" db="EMBL/GenBank/DDBJ databases">
        <title>The genomes of Aspergillus section Nigri reveals drivers in fungal speciation.</title>
        <authorList>
            <consortium name="DOE Joint Genome Institute"/>
            <person name="Vesth T.C."/>
            <person name="Nybo J."/>
            <person name="Theobald S."/>
            <person name="Brandl J."/>
            <person name="Frisvad J.C."/>
            <person name="Nielsen K.F."/>
            <person name="Lyhne E.K."/>
            <person name="Kogle M.E."/>
            <person name="Kuo A."/>
            <person name="Riley R."/>
            <person name="Clum A."/>
            <person name="Nolan M."/>
            <person name="Lipzen A."/>
            <person name="Salamov A."/>
            <person name="Henrissat B."/>
            <person name="Wiebenga A."/>
            <person name="De vries R.P."/>
            <person name="Grigoriev I.V."/>
            <person name="Mortensen U.H."/>
            <person name="Andersen M.R."/>
            <person name="Baker S.E."/>
        </authorList>
    </citation>
    <scope>NUCLEOTIDE SEQUENCE</scope>
    <source>
        <strain evidence="3">CBS 122712</strain>
    </source>
</reference>
<evidence type="ECO:0000256" key="1">
    <source>
        <dbReference type="ARBA" id="ARBA00022801"/>
    </source>
</evidence>
<dbReference type="SMART" id="SM01110">
    <property type="entry name" value="Cutinase"/>
    <property type="match status" value="1"/>
</dbReference>
<dbReference type="GO" id="GO:0052689">
    <property type="term" value="F:carboxylic ester hydrolase activity"/>
    <property type="evidence" value="ECO:0007669"/>
    <property type="project" value="UniProtKB-ARBA"/>
</dbReference>
<dbReference type="PANTHER" id="PTHR33630:SF9">
    <property type="entry name" value="CUTINASE 4"/>
    <property type="match status" value="1"/>
</dbReference>
<dbReference type="VEuPathDB" id="FungiDB:BO83DRAFT_121215"/>
<proteinExistence type="predicted"/>
<keyword evidence="4" id="KW-1185">Reference proteome</keyword>
<dbReference type="InterPro" id="IPR000675">
    <property type="entry name" value="Cutinase/axe"/>
</dbReference>
<accession>A0A317UVW3</accession>
<keyword evidence="2" id="KW-1015">Disulfide bond</keyword>
<protein>
    <submittedName>
        <fullName evidence="3">Alpha/beta-hydrolase</fullName>
    </submittedName>
</protein>
<keyword evidence="1" id="KW-0378">Hydrolase</keyword>
<organism evidence="3 4">
    <name type="scientific">Aspergillus eucalypticola (strain CBS 122712 / IBT 29274)</name>
    <dbReference type="NCBI Taxonomy" id="1448314"/>
    <lineage>
        <taxon>Eukaryota</taxon>
        <taxon>Fungi</taxon>
        <taxon>Dikarya</taxon>
        <taxon>Ascomycota</taxon>
        <taxon>Pezizomycotina</taxon>
        <taxon>Eurotiomycetes</taxon>
        <taxon>Eurotiomycetidae</taxon>
        <taxon>Eurotiales</taxon>
        <taxon>Aspergillaceae</taxon>
        <taxon>Aspergillus</taxon>
        <taxon>Aspergillus subgen. Circumdati</taxon>
    </lineage>
</organism>
<dbReference type="GeneID" id="37047989"/>
<gene>
    <name evidence="3" type="ORF">BO83DRAFT_121215</name>
</gene>
<dbReference type="InterPro" id="IPR029058">
    <property type="entry name" value="AB_hydrolase_fold"/>
</dbReference>
<name>A0A317UVW3_ASPEC</name>
<dbReference type="SUPFAM" id="SSF53474">
    <property type="entry name" value="alpha/beta-Hydrolases"/>
    <property type="match status" value="1"/>
</dbReference>
<sequence length="170" mass="18120">MFARGTTELYPGTPYTLAEVVAEKINLSSNYESIIYPAVSEDTSDGYFLGRAAVGRQVTAYAEACPGSQVVLLSYSQGAMIVGDAMAGGGSNATLGDPTPPLISEEVSKHITADVFYGNPRHVSTEPYDFGTCRGGWSAFGFDILRVALWVRMTDNHQGHRIKAPSGSSC</sequence>
<evidence type="ECO:0000256" key="2">
    <source>
        <dbReference type="ARBA" id="ARBA00023157"/>
    </source>
</evidence>
<comment type="caution">
    <text evidence="3">The sequence shown here is derived from an EMBL/GenBank/DDBJ whole genome shotgun (WGS) entry which is preliminary data.</text>
</comment>
<dbReference type="Pfam" id="PF01083">
    <property type="entry name" value="Cutinase"/>
    <property type="match status" value="1"/>
</dbReference>
<dbReference type="PANTHER" id="PTHR33630">
    <property type="entry name" value="CUTINASE RV1984C-RELATED-RELATED"/>
    <property type="match status" value="1"/>
</dbReference>
<evidence type="ECO:0000313" key="4">
    <source>
        <dbReference type="Proteomes" id="UP000246171"/>
    </source>
</evidence>
<dbReference type="Gene3D" id="3.40.50.1820">
    <property type="entry name" value="alpha/beta hydrolase"/>
    <property type="match status" value="1"/>
</dbReference>
<dbReference type="EMBL" id="MSFU01000027">
    <property type="protein sequence ID" value="PWY65549.1"/>
    <property type="molecule type" value="Genomic_DNA"/>
</dbReference>
<dbReference type="RefSeq" id="XP_025384604.1">
    <property type="nucleotide sequence ID" value="XM_025526027.1"/>
</dbReference>
<dbReference type="Proteomes" id="UP000246171">
    <property type="component" value="Unassembled WGS sequence"/>
</dbReference>